<name>A0ABV9I1Z5_9FLAO</name>
<accession>A0ABV9I1Z5</accession>
<comment type="caution">
    <text evidence="2">The sequence shown here is derived from an EMBL/GenBank/DDBJ whole genome shotgun (WGS) entry which is preliminary data.</text>
</comment>
<evidence type="ECO:0008006" key="4">
    <source>
        <dbReference type="Google" id="ProtNLM"/>
    </source>
</evidence>
<dbReference type="RefSeq" id="WP_379982447.1">
    <property type="nucleotide sequence ID" value="NZ_JBHSFV010000018.1"/>
</dbReference>
<dbReference type="Proteomes" id="UP001596043">
    <property type="component" value="Unassembled WGS sequence"/>
</dbReference>
<keyword evidence="1" id="KW-0732">Signal</keyword>
<dbReference type="EMBL" id="JBHSFV010000018">
    <property type="protein sequence ID" value="MFC4636344.1"/>
    <property type="molecule type" value="Genomic_DNA"/>
</dbReference>
<protein>
    <recommendedName>
        <fullName evidence="4">Transporter</fullName>
    </recommendedName>
</protein>
<evidence type="ECO:0000256" key="1">
    <source>
        <dbReference type="SAM" id="SignalP"/>
    </source>
</evidence>
<feature type="chain" id="PRO_5045062664" description="Transporter" evidence="1">
    <location>
        <begin position="20"/>
        <end position="305"/>
    </location>
</feature>
<feature type="signal peptide" evidence="1">
    <location>
        <begin position="1"/>
        <end position="19"/>
    </location>
</feature>
<proteinExistence type="predicted"/>
<evidence type="ECO:0000313" key="2">
    <source>
        <dbReference type="EMBL" id="MFC4636344.1"/>
    </source>
</evidence>
<keyword evidence="3" id="KW-1185">Reference proteome</keyword>
<gene>
    <name evidence="2" type="ORF">ACFO3O_20730</name>
</gene>
<sequence length="305" mass="34090">MKKILLLFAFMISISMVNAQNYLDVLKTTYHSTTLGNTENDSETDVSNANIEMYFPVPLTGDITMITGFTYENTRLGLNNLIESTGQGVEDRSSLIMTRLNLGVKLDHGNKWSGTYVALPKFASDFDDLGNKDFQMGGLALLEKRYSSKYSLKFGTYISSENFGTTLTPLIGLWYRSKNKKFYINATLPIRADANYSVSDHFSVGANLITSIKSYNLTEFNSDFYVQEESIRFSAFAAYGFLDDSLILRGRVGLDTTDYGVYNQGDTIGLQVLTFQVGGDDRTRLNNEFSAAPFVGFDLIYRTGL</sequence>
<reference evidence="3" key="1">
    <citation type="journal article" date="2019" name="Int. J. Syst. Evol. Microbiol.">
        <title>The Global Catalogue of Microorganisms (GCM) 10K type strain sequencing project: providing services to taxonomists for standard genome sequencing and annotation.</title>
        <authorList>
            <consortium name="The Broad Institute Genomics Platform"/>
            <consortium name="The Broad Institute Genome Sequencing Center for Infectious Disease"/>
            <person name="Wu L."/>
            <person name="Ma J."/>
        </authorList>
    </citation>
    <scope>NUCLEOTIDE SEQUENCE [LARGE SCALE GENOMIC DNA]</scope>
    <source>
        <strain evidence="3">YJ-61-S</strain>
    </source>
</reference>
<organism evidence="2 3">
    <name type="scientific">Dokdonia ponticola</name>
    <dbReference type="NCBI Taxonomy" id="2041041"/>
    <lineage>
        <taxon>Bacteria</taxon>
        <taxon>Pseudomonadati</taxon>
        <taxon>Bacteroidota</taxon>
        <taxon>Flavobacteriia</taxon>
        <taxon>Flavobacteriales</taxon>
        <taxon>Flavobacteriaceae</taxon>
        <taxon>Dokdonia</taxon>
    </lineage>
</organism>
<evidence type="ECO:0000313" key="3">
    <source>
        <dbReference type="Proteomes" id="UP001596043"/>
    </source>
</evidence>